<dbReference type="Pfam" id="PF17766">
    <property type="entry name" value="fn3_6"/>
    <property type="match status" value="1"/>
</dbReference>
<evidence type="ECO:0000256" key="2">
    <source>
        <dbReference type="ARBA" id="ARBA00022729"/>
    </source>
</evidence>
<keyword evidence="2" id="KW-0732">Signal</keyword>
<name>A0A830CPJ1_9LAMI</name>
<dbReference type="EMBL" id="BMAC01000428">
    <property type="protein sequence ID" value="GFP96251.1"/>
    <property type="molecule type" value="Genomic_DNA"/>
</dbReference>
<dbReference type="Gene3D" id="2.60.40.2310">
    <property type="match status" value="1"/>
</dbReference>
<dbReference type="Gene3D" id="3.40.50.200">
    <property type="entry name" value="Peptidase S8/S53 domain"/>
    <property type="match status" value="1"/>
</dbReference>
<comment type="similarity">
    <text evidence="1">Belongs to the peptidase S8 family.</text>
</comment>
<feature type="domain" description="Subtilisin-like protease fibronectin type-III" evidence="3">
    <location>
        <begin position="132"/>
        <end position="208"/>
    </location>
</feature>
<proteinExistence type="inferred from homology"/>
<dbReference type="AlphaFoldDB" id="A0A830CPJ1"/>
<evidence type="ECO:0000313" key="4">
    <source>
        <dbReference type="EMBL" id="GFP96251.1"/>
    </source>
</evidence>
<dbReference type="InterPro" id="IPR045051">
    <property type="entry name" value="SBT"/>
</dbReference>
<protein>
    <submittedName>
        <fullName evidence="4">Subtilisin-like protease sdd1</fullName>
    </submittedName>
</protein>
<sequence length="212" mass="22731">MLLVDYLSSRGPNPPSPGILKPDIFGPGVNILAAWPTSSPAAIKSAIMTTADVVNHAHSPIEDETFLPADIFTIGAGHVNPAAASDPGLIYDIKPQDYVPYLCGLKYTSLQVSSIVKNKVKCSAVKSIPEAQLNHPSFSLTFIGQPTNSQTYTRTVTNVGDPNSSYSVHNVSPPGIEVRVVPNTLKFSELNREMQYHVTFSRLASAPNNTAV</sequence>
<dbReference type="GO" id="GO:0006508">
    <property type="term" value="P:proteolysis"/>
    <property type="evidence" value="ECO:0007669"/>
    <property type="project" value="UniProtKB-KW"/>
</dbReference>
<organism evidence="4 5">
    <name type="scientific">Phtheirospermum japonicum</name>
    <dbReference type="NCBI Taxonomy" id="374723"/>
    <lineage>
        <taxon>Eukaryota</taxon>
        <taxon>Viridiplantae</taxon>
        <taxon>Streptophyta</taxon>
        <taxon>Embryophyta</taxon>
        <taxon>Tracheophyta</taxon>
        <taxon>Spermatophyta</taxon>
        <taxon>Magnoliopsida</taxon>
        <taxon>eudicotyledons</taxon>
        <taxon>Gunneridae</taxon>
        <taxon>Pentapetalae</taxon>
        <taxon>asterids</taxon>
        <taxon>lamiids</taxon>
        <taxon>Lamiales</taxon>
        <taxon>Orobanchaceae</taxon>
        <taxon>Orobanchaceae incertae sedis</taxon>
        <taxon>Phtheirospermum</taxon>
    </lineage>
</organism>
<evidence type="ECO:0000313" key="5">
    <source>
        <dbReference type="Proteomes" id="UP000653305"/>
    </source>
</evidence>
<evidence type="ECO:0000256" key="1">
    <source>
        <dbReference type="ARBA" id="ARBA00011073"/>
    </source>
</evidence>
<dbReference type="SUPFAM" id="SSF52743">
    <property type="entry name" value="Subtilisin-like"/>
    <property type="match status" value="1"/>
</dbReference>
<keyword evidence="4" id="KW-0378">Hydrolase</keyword>
<reference evidence="4" key="1">
    <citation type="submission" date="2020-07" db="EMBL/GenBank/DDBJ databases">
        <title>Ethylene signaling mediates host invasion by parasitic plants.</title>
        <authorList>
            <person name="Yoshida S."/>
        </authorList>
    </citation>
    <scope>NUCLEOTIDE SEQUENCE</scope>
    <source>
        <strain evidence="4">Okayama</strain>
    </source>
</reference>
<gene>
    <name evidence="4" type="ORF">PHJA_001769200</name>
</gene>
<keyword evidence="5" id="KW-1185">Reference proteome</keyword>
<keyword evidence="4" id="KW-0645">Protease</keyword>
<comment type="caution">
    <text evidence="4">The sequence shown here is derived from an EMBL/GenBank/DDBJ whole genome shotgun (WGS) entry which is preliminary data.</text>
</comment>
<dbReference type="InterPro" id="IPR036852">
    <property type="entry name" value="Peptidase_S8/S53_dom_sf"/>
</dbReference>
<dbReference type="Proteomes" id="UP000653305">
    <property type="component" value="Unassembled WGS sequence"/>
</dbReference>
<dbReference type="GO" id="GO:0004252">
    <property type="term" value="F:serine-type endopeptidase activity"/>
    <property type="evidence" value="ECO:0007669"/>
    <property type="project" value="InterPro"/>
</dbReference>
<dbReference type="PANTHER" id="PTHR10795">
    <property type="entry name" value="PROPROTEIN CONVERTASE SUBTILISIN/KEXIN"/>
    <property type="match status" value="1"/>
</dbReference>
<dbReference type="OrthoDB" id="911353at2759"/>
<accession>A0A830CPJ1</accession>
<dbReference type="InterPro" id="IPR041469">
    <property type="entry name" value="Subtilisin-like_FN3"/>
</dbReference>
<evidence type="ECO:0000259" key="3">
    <source>
        <dbReference type="Pfam" id="PF17766"/>
    </source>
</evidence>